<gene>
    <name evidence="1" type="ORF">EHT87_07865</name>
</gene>
<accession>A0A3P1CXM6</accession>
<evidence type="ECO:0000313" key="1">
    <source>
        <dbReference type="EMBL" id="RRB18182.1"/>
    </source>
</evidence>
<dbReference type="AlphaFoldDB" id="A0A3P1CXM6"/>
<dbReference type="RefSeq" id="WP_124905519.1">
    <property type="nucleotide sequence ID" value="NZ_RQJP01000001.1"/>
</dbReference>
<evidence type="ECO:0000313" key="2">
    <source>
        <dbReference type="Proteomes" id="UP000274271"/>
    </source>
</evidence>
<protein>
    <submittedName>
        <fullName evidence="1">Uncharacterized protein</fullName>
    </submittedName>
</protein>
<reference evidence="1 2" key="1">
    <citation type="submission" date="2018-11" db="EMBL/GenBank/DDBJ databases">
        <authorList>
            <person name="Zhou Z."/>
            <person name="Wang G."/>
        </authorList>
    </citation>
    <scope>NUCLEOTIDE SEQUENCE [LARGE SCALE GENOMIC DNA]</scope>
    <source>
        <strain evidence="1 2">KCTC42998</strain>
    </source>
</reference>
<dbReference type="OrthoDB" id="839908at2"/>
<dbReference type="Proteomes" id="UP000274271">
    <property type="component" value="Unassembled WGS sequence"/>
</dbReference>
<keyword evidence="2" id="KW-1185">Reference proteome</keyword>
<proteinExistence type="predicted"/>
<sequence length="311" mass="36652">MTSIWPKYFAFYEEILTDEGRDRSITSYIFEATDEIGNEFGFEEEHVDDVQYDFDNHQIRVHFVGKFYDDGQWDVFSLDYFVDKKAKREEKLTIEKIDREYNELLSAEDWKLQLPSLVQYLLRLTAQTEKSTFSYKDSLMESLNRIFDHIRSNYRPSPSFFQSAPSNQDFQTTLPVASSESGHFRVKLTNKTILYNCVDAIFVKLKLRGLISQNTELKIFRKLFMNPIEEKVTWLGATNQLQYLIHEMIDVGFLENGEHWDMAVKAFQLQGKTLEKKDLHRTKHPKSELKLRDINIVIDALREELPAKKST</sequence>
<dbReference type="EMBL" id="RQJP01000001">
    <property type="protein sequence ID" value="RRB18182.1"/>
    <property type="molecule type" value="Genomic_DNA"/>
</dbReference>
<organism evidence="1 2">
    <name type="scientific">Larkinella knui</name>
    <dbReference type="NCBI Taxonomy" id="2025310"/>
    <lineage>
        <taxon>Bacteria</taxon>
        <taxon>Pseudomonadati</taxon>
        <taxon>Bacteroidota</taxon>
        <taxon>Cytophagia</taxon>
        <taxon>Cytophagales</taxon>
        <taxon>Spirosomataceae</taxon>
        <taxon>Larkinella</taxon>
    </lineage>
</organism>
<name>A0A3P1CXM6_9BACT</name>
<comment type="caution">
    <text evidence="1">The sequence shown here is derived from an EMBL/GenBank/DDBJ whole genome shotgun (WGS) entry which is preliminary data.</text>
</comment>